<comment type="catalytic activity">
    <reaction evidence="7 9">
        <text>O-phospho-L-seryl-[protein] + H2O = L-seryl-[protein] + phosphate</text>
        <dbReference type="Rhea" id="RHEA:20629"/>
        <dbReference type="Rhea" id="RHEA-COMP:9863"/>
        <dbReference type="Rhea" id="RHEA-COMP:11604"/>
        <dbReference type="ChEBI" id="CHEBI:15377"/>
        <dbReference type="ChEBI" id="CHEBI:29999"/>
        <dbReference type="ChEBI" id="CHEBI:43474"/>
        <dbReference type="ChEBI" id="CHEBI:83421"/>
        <dbReference type="EC" id="3.1.3.16"/>
    </reaction>
</comment>
<organism evidence="11 12">
    <name type="scientific">Lepeophtheirus salmonis</name>
    <name type="common">Salmon louse</name>
    <name type="synonym">Caligus salmonis</name>
    <dbReference type="NCBI Taxonomy" id="72036"/>
    <lineage>
        <taxon>Eukaryota</taxon>
        <taxon>Metazoa</taxon>
        <taxon>Ecdysozoa</taxon>
        <taxon>Arthropoda</taxon>
        <taxon>Crustacea</taxon>
        <taxon>Multicrustacea</taxon>
        <taxon>Hexanauplia</taxon>
        <taxon>Copepoda</taxon>
        <taxon>Siphonostomatoida</taxon>
        <taxon>Caligidae</taxon>
        <taxon>Lepeophtheirus</taxon>
    </lineage>
</organism>
<dbReference type="PANTHER" id="PTHR23081:SF36">
    <property type="entry name" value="RNA POLYMERASE II SUBUNIT A C-TERMINAL DOMAIN PHOSPHATASE"/>
    <property type="match status" value="1"/>
</dbReference>
<dbReference type="OrthoDB" id="10249888at2759"/>
<keyword evidence="5 9" id="KW-0539">Nucleus</keyword>
<comment type="catalytic activity">
    <reaction evidence="8 9">
        <text>O-phospho-L-threonyl-[protein] + H2O = L-threonyl-[protein] + phosphate</text>
        <dbReference type="Rhea" id="RHEA:47004"/>
        <dbReference type="Rhea" id="RHEA-COMP:11060"/>
        <dbReference type="Rhea" id="RHEA-COMP:11605"/>
        <dbReference type="ChEBI" id="CHEBI:15377"/>
        <dbReference type="ChEBI" id="CHEBI:30013"/>
        <dbReference type="ChEBI" id="CHEBI:43474"/>
        <dbReference type="ChEBI" id="CHEBI:61977"/>
        <dbReference type="EC" id="3.1.3.16"/>
    </reaction>
</comment>
<dbReference type="PROSITE" id="PS50969">
    <property type="entry name" value="FCP1"/>
    <property type="match status" value="1"/>
</dbReference>
<dbReference type="EMBL" id="HG994582">
    <property type="protein sequence ID" value="CAF2887321.1"/>
    <property type="molecule type" value="Genomic_DNA"/>
</dbReference>
<dbReference type="Gene3D" id="3.40.50.10190">
    <property type="entry name" value="BRCT domain"/>
    <property type="match status" value="1"/>
</dbReference>
<dbReference type="GO" id="GO:0008420">
    <property type="term" value="F:RNA polymerase II CTD heptapeptide repeat phosphatase activity"/>
    <property type="evidence" value="ECO:0007669"/>
    <property type="project" value="UniProtKB-UniRule"/>
</dbReference>
<dbReference type="Gene3D" id="3.40.50.1000">
    <property type="entry name" value="HAD superfamily/HAD-like"/>
    <property type="match status" value="1"/>
</dbReference>
<dbReference type="InterPro" id="IPR011947">
    <property type="entry name" value="FCP1_euk"/>
</dbReference>
<dbReference type="CDD" id="cd17729">
    <property type="entry name" value="BRCT_CTDP1"/>
    <property type="match status" value="1"/>
</dbReference>
<dbReference type="InterPro" id="IPR036412">
    <property type="entry name" value="HAD-like_sf"/>
</dbReference>
<dbReference type="Gene3D" id="2.40.50.100">
    <property type="match status" value="1"/>
</dbReference>
<evidence type="ECO:0000313" key="12">
    <source>
        <dbReference type="Proteomes" id="UP000675881"/>
    </source>
</evidence>
<protein>
    <recommendedName>
        <fullName evidence="6 9">RNA polymerase II subunit A C-terminal domain phosphatase</fullName>
        <ecNumber evidence="2 9">3.1.3.16</ecNumber>
    </recommendedName>
</protein>
<evidence type="ECO:0000313" key="11">
    <source>
        <dbReference type="EMBL" id="CAF2887321.1"/>
    </source>
</evidence>
<evidence type="ECO:0000256" key="7">
    <source>
        <dbReference type="ARBA" id="ARBA00047761"/>
    </source>
</evidence>
<accession>A0A7R8CTC1</accession>
<dbReference type="PANTHER" id="PTHR23081">
    <property type="entry name" value="RNA POLYMERASE II CTD PHOSPHATASE"/>
    <property type="match status" value="1"/>
</dbReference>
<dbReference type="InterPro" id="IPR004274">
    <property type="entry name" value="FCP1_dom"/>
</dbReference>
<keyword evidence="3 9" id="KW-0378">Hydrolase</keyword>
<dbReference type="SUPFAM" id="SSF56784">
    <property type="entry name" value="HAD-like"/>
    <property type="match status" value="1"/>
</dbReference>
<sequence>MSEEEEDDKSRKILSPCDGEITEIKVRVGMPLSKGKLLGVISGTLKLKAKTSGRVLGVLVEKGSRVKKGDVLFQVAEGCSHPTVMKDMCAECGADLRELQSTHTPTTRPAASIAMVHSIPELKVNSDEAQNLGREDEKRLLKYRKLALLVDLDQTLIHTTNDNIAPNMKDVYHFQLYGPQSPWYHTRIRPRTMEFLESISKYYELHICTFGARMYAHTIAGFLDPDSKYFSHRILSRDESFNNRSKTANLSALFPCGDHMVCIIDDREDVWNYSPNLIHMKKKLIIIIKFLIKIPLLKKHQMKLTKMRKKSKRESIDMPVLDDNTNDGIVNKDDAVSVVSDDLELSDEDSLSFKDSKILNAKDDKKTEIEDLDSDDEDEQKKTYHHDDYLHHLEDILITIHKAYYDLFDQMDNNNESPDLKTVVPYVKRKVLQGTSLVFSGVFPTSVKLETSKAYMVAKSLGAKVTNKLENPGTTHLIAAKYGTAKVNESRKIKGIHIVTPDWLWNCAERWERCEEKLFPLKKSGGPPVTLRPPPHCSGTFSSEDLKGMDKEIDDILSGESSSSSSEETENEVLRNPSRKRKRSQDEDDAYDRFRAGKTLPQDFDVARQSDDNEDEEIEQSEDVIDEEEEEEEDANEEDDDANWNSMGSSFPHAIKNFSLY</sequence>
<reference evidence="11" key="1">
    <citation type="submission" date="2021-02" db="EMBL/GenBank/DDBJ databases">
        <authorList>
            <person name="Bekaert M."/>
        </authorList>
    </citation>
    <scope>NUCLEOTIDE SEQUENCE</scope>
    <source>
        <strain evidence="11">IoA-00</strain>
    </source>
</reference>
<dbReference type="FunFam" id="3.40.50.1000:FF:000040">
    <property type="entry name" value="RNA polymerase II subunit A C-terminal domain phosphatase"/>
    <property type="match status" value="1"/>
</dbReference>
<evidence type="ECO:0000256" key="8">
    <source>
        <dbReference type="ARBA" id="ARBA00048336"/>
    </source>
</evidence>
<dbReference type="PROSITE" id="PS50172">
    <property type="entry name" value="BRCT"/>
    <property type="match status" value="1"/>
</dbReference>
<evidence type="ECO:0000256" key="3">
    <source>
        <dbReference type="ARBA" id="ARBA00022801"/>
    </source>
</evidence>
<dbReference type="Gene3D" id="1.10.287.10">
    <property type="entry name" value="S15/NS1, RNA-binding"/>
    <property type="match status" value="1"/>
</dbReference>
<dbReference type="NCBIfam" id="TIGR02250">
    <property type="entry name" value="FCP1_euk"/>
    <property type="match status" value="1"/>
</dbReference>
<keyword evidence="4" id="KW-0904">Protein phosphatase</keyword>
<comment type="function">
    <text evidence="9">This promotes the activity of RNA polymerase II.</text>
</comment>
<dbReference type="InterPro" id="IPR023214">
    <property type="entry name" value="HAD_sf"/>
</dbReference>
<dbReference type="InterPro" id="IPR011053">
    <property type="entry name" value="Single_hybrid_motif"/>
</dbReference>
<dbReference type="InterPro" id="IPR036420">
    <property type="entry name" value="BRCT_dom_sf"/>
</dbReference>
<dbReference type="CDD" id="cd07521">
    <property type="entry name" value="HAD_FCP1-like"/>
    <property type="match status" value="1"/>
</dbReference>
<feature type="region of interest" description="Disordered" evidence="10">
    <location>
        <begin position="522"/>
        <end position="661"/>
    </location>
</feature>
<dbReference type="SMART" id="SM00292">
    <property type="entry name" value="BRCT"/>
    <property type="match status" value="1"/>
</dbReference>
<evidence type="ECO:0000256" key="1">
    <source>
        <dbReference type="ARBA" id="ARBA00004123"/>
    </source>
</evidence>
<dbReference type="Pfam" id="PF00533">
    <property type="entry name" value="BRCT"/>
    <property type="match status" value="1"/>
</dbReference>
<evidence type="ECO:0000256" key="4">
    <source>
        <dbReference type="ARBA" id="ARBA00022912"/>
    </source>
</evidence>
<evidence type="ECO:0000256" key="5">
    <source>
        <dbReference type="ARBA" id="ARBA00023242"/>
    </source>
</evidence>
<dbReference type="InterPro" id="IPR039189">
    <property type="entry name" value="Fcp1"/>
</dbReference>
<evidence type="ECO:0000256" key="9">
    <source>
        <dbReference type="RuleBase" id="RU366066"/>
    </source>
</evidence>
<keyword evidence="12" id="KW-1185">Reference proteome</keyword>
<proteinExistence type="predicted"/>
<comment type="subcellular location">
    <subcellularLocation>
        <location evidence="1 9">Nucleus</location>
    </subcellularLocation>
</comment>
<evidence type="ECO:0000256" key="2">
    <source>
        <dbReference type="ARBA" id="ARBA00013081"/>
    </source>
</evidence>
<dbReference type="SUPFAM" id="SSF52113">
    <property type="entry name" value="BRCT domain"/>
    <property type="match status" value="1"/>
</dbReference>
<feature type="compositionally biased region" description="Acidic residues" evidence="10">
    <location>
        <begin position="612"/>
        <end position="642"/>
    </location>
</feature>
<gene>
    <name evidence="11" type="ORF">LSAA_7793</name>
</gene>
<dbReference type="Pfam" id="PF03031">
    <property type="entry name" value="NIF"/>
    <property type="match status" value="1"/>
</dbReference>
<dbReference type="FunFam" id="3.40.50.10190:FF:000007">
    <property type="entry name" value="RNA polymerase II subunit A C-terminal domain phosphatase"/>
    <property type="match status" value="1"/>
</dbReference>
<evidence type="ECO:0000256" key="6">
    <source>
        <dbReference type="ARBA" id="ARBA00040602"/>
    </source>
</evidence>
<dbReference type="GO" id="GO:0005634">
    <property type="term" value="C:nucleus"/>
    <property type="evidence" value="ECO:0007669"/>
    <property type="project" value="UniProtKB-SubCell"/>
</dbReference>
<dbReference type="SMART" id="SM00577">
    <property type="entry name" value="CPDc"/>
    <property type="match status" value="1"/>
</dbReference>
<dbReference type="Proteomes" id="UP000675881">
    <property type="component" value="Chromosome 3"/>
</dbReference>
<evidence type="ECO:0000256" key="10">
    <source>
        <dbReference type="SAM" id="MobiDB-lite"/>
    </source>
</evidence>
<dbReference type="EC" id="3.1.3.16" evidence="2 9"/>
<dbReference type="SUPFAM" id="SSF51230">
    <property type="entry name" value="Single hybrid motif"/>
    <property type="match status" value="1"/>
</dbReference>
<dbReference type="InterPro" id="IPR001357">
    <property type="entry name" value="BRCT_dom"/>
</dbReference>
<dbReference type="AlphaFoldDB" id="A0A7R8CTC1"/>
<name>A0A7R8CTC1_LEPSM</name>